<dbReference type="PANTHER" id="PTHR21367">
    <property type="entry name" value="ARGININE-TRNA-PROTEIN TRANSFERASE 1"/>
    <property type="match status" value="1"/>
</dbReference>
<dbReference type="InterPro" id="IPR007472">
    <property type="entry name" value="N-end_Aminoacyl_Trfase_C"/>
</dbReference>
<dbReference type="OrthoDB" id="9782022at2"/>
<dbReference type="PIRSF" id="PIRSF037208">
    <property type="entry name" value="ATE_pro_prd"/>
    <property type="match status" value="1"/>
</dbReference>
<accession>A0A158FUJ4</accession>
<keyword evidence="3 4" id="KW-0012">Acyltransferase</keyword>
<dbReference type="RefSeq" id="WP_062084005.1">
    <property type="nucleotide sequence ID" value="NZ_FCOK02000007.1"/>
</dbReference>
<dbReference type="Proteomes" id="UP000054683">
    <property type="component" value="Unassembled WGS sequence"/>
</dbReference>
<evidence type="ECO:0000256" key="3">
    <source>
        <dbReference type="ARBA" id="ARBA00023315"/>
    </source>
</evidence>
<dbReference type="NCBIfam" id="NF002341">
    <property type="entry name" value="PRK01305.1-1"/>
    <property type="match status" value="1"/>
</dbReference>
<evidence type="ECO:0000313" key="8">
    <source>
        <dbReference type="EMBL" id="SAL23281.1"/>
    </source>
</evidence>
<dbReference type="SUPFAM" id="SSF55729">
    <property type="entry name" value="Acyl-CoA N-acyltransferases (Nat)"/>
    <property type="match status" value="1"/>
</dbReference>
<dbReference type="GO" id="GO:0008914">
    <property type="term" value="F:leucyl-tRNA--protein transferase activity"/>
    <property type="evidence" value="ECO:0007669"/>
    <property type="project" value="UniProtKB-UniRule"/>
</dbReference>
<feature type="domain" description="N-end aminoacyl transferase N-terminal" evidence="6">
    <location>
        <begin position="23"/>
        <end position="93"/>
    </location>
</feature>
<feature type="domain" description="N-end rule aminoacyl transferase C-terminal" evidence="7">
    <location>
        <begin position="113"/>
        <end position="261"/>
    </location>
</feature>
<evidence type="ECO:0000256" key="1">
    <source>
        <dbReference type="ARBA" id="ARBA00022490"/>
    </source>
</evidence>
<dbReference type="Pfam" id="PF04376">
    <property type="entry name" value="ATE_N"/>
    <property type="match status" value="1"/>
</dbReference>
<dbReference type="Pfam" id="PF04377">
    <property type="entry name" value="ATE_C"/>
    <property type="match status" value="1"/>
</dbReference>
<dbReference type="NCBIfam" id="NF002342">
    <property type="entry name" value="PRK01305.1-3"/>
    <property type="match status" value="1"/>
</dbReference>
<comment type="catalytic activity">
    <reaction evidence="4">
        <text>N-terminal L-glutamyl-[protein] + L-leucyl-tRNA(Leu) = N-terminal L-leucyl-L-glutamyl-[protein] + tRNA(Leu) + H(+)</text>
        <dbReference type="Rhea" id="RHEA:50412"/>
        <dbReference type="Rhea" id="RHEA-COMP:9613"/>
        <dbReference type="Rhea" id="RHEA-COMP:9622"/>
        <dbReference type="Rhea" id="RHEA-COMP:12664"/>
        <dbReference type="Rhea" id="RHEA-COMP:12668"/>
        <dbReference type="ChEBI" id="CHEBI:15378"/>
        <dbReference type="ChEBI" id="CHEBI:64721"/>
        <dbReference type="ChEBI" id="CHEBI:78442"/>
        <dbReference type="ChEBI" id="CHEBI:78494"/>
        <dbReference type="ChEBI" id="CHEBI:133041"/>
        <dbReference type="EC" id="2.3.2.29"/>
    </reaction>
</comment>
<sequence>MTHPNELPLSPLSALQFYATAPYPCSYLDGRIARSQVATPSHLINSDVYTELVKAGFRRSGVFTYRPYCDGCRACVPVRVPIDRFTPNRTQRRVWKQHGDLVASVAPLHYDEEHYALYMRYQSARHAGGGMDRDSRDQYEQFLLQSRINSRLVEFREPARPIPAGNPGEPGANPIGSLAEDSPAPGTLRMISMIDILGDGLSSVYTFFEPGLPHTSFGTYNILWQIEQARSLDLPHVYLGYWIRESDKMAYKANFRPLEGLIDGRWDLLDPTTMHSAGTPPMPGKMPPDRPRR</sequence>
<dbReference type="PANTHER" id="PTHR21367:SF1">
    <property type="entry name" value="ARGINYL-TRNA--PROTEIN TRANSFERASE 1"/>
    <property type="match status" value="1"/>
</dbReference>
<dbReference type="InterPro" id="IPR016181">
    <property type="entry name" value="Acyl_CoA_acyltransferase"/>
</dbReference>
<dbReference type="GO" id="GO:0004057">
    <property type="term" value="F:arginyl-tRNA--protein transferase activity"/>
    <property type="evidence" value="ECO:0007669"/>
    <property type="project" value="InterPro"/>
</dbReference>
<dbReference type="GO" id="GO:0071596">
    <property type="term" value="P:ubiquitin-dependent protein catabolic process via the N-end rule pathway"/>
    <property type="evidence" value="ECO:0007669"/>
    <property type="project" value="InterPro"/>
</dbReference>
<evidence type="ECO:0000256" key="2">
    <source>
        <dbReference type="ARBA" id="ARBA00022679"/>
    </source>
</evidence>
<dbReference type="EMBL" id="FCOK02000007">
    <property type="protein sequence ID" value="SAL23281.1"/>
    <property type="molecule type" value="Genomic_DNA"/>
</dbReference>
<evidence type="ECO:0000259" key="6">
    <source>
        <dbReference type="Pfam" id="PF04376"/>
    </source>
</evidence>
<keyword evidence="1 4" id="KW-0963">Cytoplasm</keyword>
<comment type="function">
    <text evidence="4">Functions in the N-end rule pathway of protein degradation where it conjugates Leu from its aminoacyl-tRNA to the N-termini of proteins containing an N-terminal aspartate or glutamate.</text>
</comment>
<keyword evidence="2 4" id="KW-0808">Transferase</keyword>
<evidence type="ECO:0000256" key="4">
    <source>
        <dbReference type="HAMAP-Rule" id="MF_00689"/>
    </source>
</evidence>
<comment type="catalytic activity">
    <reaction evidence="4">
        <text>N-terminal L-aspartyl-[protein] + L-leucyl-tRNA(Leu) = N-terminal L-leucyl-L-aspartyl-[protein] + tRNA(Leu) + H(+)</text>
        <dbReference type="Rhea" id="RHEA:50420"/>
        <dbReference type="Rhea" id="RHEA-COMP:9613"/>
        <dbReference type="Rhea" id="RHEA-COMP:9622"/>
        <dbReference type="Rhea" id="RHEA-COMP:12669"/>
        <dbReference type="Rhea" id="RHEA-COMP:12674"/>
        <dbReference type="ChEBI" id="CHEBI:15378"/>
        <dbReference type="ChEBI" id="CHEBI:64720"/>
        <dbReference type="ChEBI" id="CHEBI:78442"/>
        <dbReference type="ChEBI" id="CHEBI:78494"/>
        <dbReference type="ChEBI" id="CHEBI:133042"/>
        <dbReference type="EC" id="2.3.2.29"/>
    </reaction>
</comment>
<evidence type="ECO:0000256" key="5">
    <source>
        <dbReference type="SAM" id="MobiDB-lite"/>
    </source>
</evidence>
<reference evidence="8 9" key="1">
    <citation type="submission" date="2016-01" db="EMBL/GenBank/DDBJ databases">
        <authorList>
            <person name="Oliw E.H."/>
        </authorList>
    </citation>
    <scope>NUCLEOTIDE SEQUENCE [LARGE SCALE GENOMIC DNA]</scope>
    <source>
        <strain evidence="8">LMG 27134</strain>
    </source>
</reference>
<feature type="compositionally biased region" description="Low complexity" evidence="5">
    <location>
        <begin position="162"/>
        <end position="176"/>
    </location>
</feature>
<proteinExistence type="inferred from homology"/>
<dbReference type="HAMAP" id="MF_00689">
    <property type="entry name" value="Bpt"/>
    <property type="match status" value="1"/>
</dbReference>
<feature type="region of interest" description="Disordered" evidence="5">
    <location>
        <begin position="272"/>
        <end position="293"/>
    </location>
</feature>
<name>A0A158FUJ4_9BURK</name>
<evidence type="ECO:0000313" key="9">
    <source>
        <dbReference type="Proteomes" id="UP000054683"/>
    </source>
</evidence>
<feature type="region of interest" description="Disordered" evidence="5">
    <location>
        <begin position="159"/>
        <end position="180"/>
    </location>
</feature>
<protein>
    <recommendedName>
        <fullName evidence="4">Aspartate/glutamate leucyltransferase</fullName>
        <ecNumber evidence="4">2.3.2.29</ecNumber>
    </recommendedName>
</protein>
<dbReference type="InterPro" id="IPR007471">
    <property type="entry name" value="N-end_Aminoacyl_Trfase_N"/>
</dbReference>
<evidence type="ECO:0000259" key="7">
    <source>
        <dbReference type="Pfam" id="PF04377"/>
    </source>
</evidence>
<dbReference type="AlphaFoldDB" id="A0A158FUJ4"/>
<gene>
    <name evidence="4" type="primary">bpt</name>
    <name evidence="8" type="ORF">AWB69_01626</name>
</gene>
<dbReference type="InterPro" id="IPR017138">
    <property type="entry name" value="Asp_Glu_LeuTrfase"/>
</dbReference>
<dbReference type="InterPro" id="IPR030700">
    <property type="entry name" value="N-end_Aminoacyl_Trfase"/>
</dbReference>
<dbReference type="EC" id="2.3.2.29" evidence="4"/>
<comment type="similarity">
    <text evidence="4">Belongs to the R-transferase family. Bpt subfamily.</text>
</comment>
<organism evidence="8 9">
    <name type="scientific">Caballeronia udeis</name>
    <dbReference type="NCBI Taxonomy" id="1232866"/>
    <lineage>
        <taxon>Bacteria</taxon>
        <taxon>Pseudomonadati</taxon>
        <taxon>Pseudomonadota</taxon>
        <taxon>Betaproteobacteria</taxon>
        <taxon>Burkholderiales</taxon>
        <taxon>Burkholderiaceae</taxon>
        <taxon>Caballeronia</taxon>
    </lineage>
</organism>
<comment type="subcellular location">
    <subcellularLocation>
        <location evidence="4">Cytoplasm</location>
    </subcellularLocation>
</comment>
<dbReference type="GO" id="GO:0005737">
    <property type="term" value="C:cytoplasm"/>
    <property type="evidence" value="ECO:0007669"/>
    <property type="project" value="UniProtKB-SubCell"/>
</dbReference>